<evidence type="ECO:0000256" key="9">
    <source>
        <dbReference type="SAM" id="MobiDB-lite"/>
    </source>
</evidence>
<dbReference type="WBParaSite" id="Minc3s01102g20748">
    <property type="protein sequence ID" value="Minc3s01102g20748"/>
    <property type="gene ID" value="Minc3s01102g20748"/>
</dbReference>
<dbReference type="GO" id="GO:0006915">
    <property type="term" value="P:apoptotic process"/>
    <property type="evidence" value="ECO:0007669"/>
    <property type="project" value="UniProtKB-KW"/>
</dbReference>
<dbReference type="GO" id="GO:0043565">
    <property type="term" value="F:sequence-specific DNA binding"/>
    <property type="evidence" value="ECO:0007669"/>
    <property type="project" value="TreeGrafter"/>
</dbReference>
<evidence type="ECO:0000256" key="7">
    <source>
        <dbReference type="ARBA" id="ARBA00023163"/>
    </source>
</evidence>
<dbReference type="Pfam" id="PF16019">
    <property type="entry name" value="CSRNP_N"/>
    <property type="match status" value="2"/>
</dbReference>
<keyword evidence="4" id="KW-0805">Transcription regulation</keyword>
<protein>
    <submittedName>
        <fullName evidence="12">Cysteine/serine-rich nuclear protein N-terminal domain-containing protein</fullName>
    </submittedName>
</protein>
<dbReference type="AlphaFoldDB" id="A0A914M3C8"/>
<evidence type="ECO:0000259" key="10">
    <source>
        <dbReference type="Pfam" id="PF16019"/>
    </source>
</evidence>
<accession>A0A914M3C8</accession>
<evidence type="ECO:0000256" key="1">
    <source>
        <dbReference type="ARBA" id="ARBA00004123"/>
    </source>
</evidence>
<organism evidence="11 12">
    <name type="scientific">Meloidogyne incognita</name>
    <name type="common">Southern root-knot nematode worm</name>
    <name type="synonym">Oxyuris incognita</name>
    <dbReference type="NCBI Taxonomy" id="6306"/>
    <lineage>
        <taxon>Eukaryota</taxon>
        <taxon>Metazoa</taxon>
        <taxon>Ecdysozoa</taxon>
        <taxon>Nematoda</taxon>
        <taxon>Chromadorea</taxon>
        <taxon>Rhabditida</taxon>
        <taxon>Tylenchina</taxon>
        <taxon>Tylenchomorpha</taxon>
        <taxon>Tylenchoidea</taxon>
        <taxon>Meloidogynidae</taxon>
        <taxon>Meloidogyninae</taxon>
        <taxon>Meloidogyne</taxon>
        <taxon>Meloidogyne incognita group</taxon>
    </lineage>
</organism>
<keyword evidence="11" id="KW-1185">Reference proteome</keyword>
<feature type="compositionally biased region" description="Polar residues" evidence="9">
    <location>
        <begin position="39"/>
        <end position="52"/>
    </location>
</feature>
<comment type="subcellular location">
    <subcellularLocation>
        <location evidence="1">Nucleus</location>
    </subcellularLocation>
</comment>
<comment type="similarity">
    <text evidence="2">Belongs to the AXUD1 family.</text>
</comment>
<name>A0A914M3C8_MELIC</name>
<sequence>MNKLPSSPKVSVLANNALFPPSDESDDEEKDVKVEGHQQLPSSSSTKVSVLANNALLPPSDDSNEEEDDEVKPKNRVKFGSIEVYKFGFAQGVDTVPSNGCVSLGMERHHHAKHTFTVDEFLIYKQAENRMKYRNWFSTSQKLEESLREEKPPSKKKKRIVADKALEQSCSNSEDEYLVSGEEYFDECKVYEPLRKAILEDSGVVIDQRMKYRNWFSTSQKLEESLREEKPPSKKKKRIVADKALEQSCSNSEDEYLVSGEEYFDECKVYEPLRRAILEDSGVVIDQNVTSNTYAISKSRNKCGCQCRGGKCLPNKCECARNGIKCQVENVDYTIPESSPVIGYPCRCTAKNCKNPEGRTELNVVRIQTHFCQTMMRLKDATKKFGRASI</sequence>
<keyword evidence="3" id="KW-0053">Apoptosis</keyword>
<evidence type="ECO:0000256" key="2">
    <source>
        <dbReference type="ARBA" id="ARBA00008548"/>
    </source>
</evidence>
<evidence type="ECO:0000256" key="3">
    <source>
        <dbReference type="ARBA" id="ARBA00022703"/>
    </source>
</evidence>
<keyword evidence="8" id="KW-0539">Nucleus</keyword>
<evidence type="ECO:0000313" key="11">
    <source>
        <dbReference type="Proteomes" id="UP000887563"/>
    </source>
</evidence>
<reference evidence="12" key="1">
    <citation type="submission" date="2022-11" db="UniProtKB">
        <authorList>
            <consortium name="WormBaseParasite"/>
        </authorList>
    </citation>
    <scope>IDENTIFICATION</scope>
</reference>
<feature type="region of interest" description="Disordered" evidence="9">
    <location>
        <begin position="1"/>
        <end position="74"/>
    </location>
</feature>
<dbReference type="PANTHER" id="PTHR13580">
    <property type="entry name" value="TGF-BETA INDUCED APOPTOSIS PROTEIN"/>
    <property type="match status" value="1"/>
</dbReference>
<dbReference type="InterPro" id="IPR031972">
    <property type="entry name" value="CSRNP_N"/>
</dbReference>
<dbReference type="PANTHER" id="PTHR13580:SF9">
    <property type="entry name" value="AXIN1 UP-REGULATED 1, ISOFORM A"/>
    <property type="match status" value="1"/>
</dbReference>
<dbReference type="Proteomes" id="UP000887563">
    <property type="component" value="Unplaced"/>
</dbReference>
<evidence type="ECO:0000256" key="4">
    <source>
        <dbReference type="ARBA" id="ARBA00023015"/>
    </source>
</evidence>
<feature type="domain" description="Cysteine/serine-rich nuclear protein N-terminal" evidence="10">
    <location>
        <begin position="73"/>
        <end position="210"/>
    </location>
</feature>
<evidence type="ECO:0000256" key="5">
    <source>
        <dbReference type="ARBA" id="ARBA00023125"/>
    </source>
</evidence>
<dbReference type="GO" id="GO:0000981">
    <property type="term" value="F:DNA-binding transcription factor activity, RNA polymerase II-specific"/>
    <property type="evidence" value="ECO:0007669"/>
    <property type="project" value="TreeGrafter"/>
</dbReference>
<dbReference type="PRINTS" id="PR02031">
    <property type="entry name" value="CYSSERRICHNP"/>
</dbReference>
<keyword evidence="7" id="KW-0804">Transcription</keyword>
<evidence type="ECO:0000313" key="12">
    <source>
        <dbReference type="WBParaSite" id="Minc3s01102g20748"/>
    </source>
</evidence>
<keyword evidence="6" id="KW-0010">Activator</keyword>
<keyword evidence="5" id="KW-0238">DNA-binding</keyword>
<dbReference type="InterPro" id="IPR023260">
    <property type="entry name" value="Cys/Ser-rich_nuc_prot"/>
</dbReference>
<feature type="domain" description="Cysteine/serine-rich nuclear protein N-terminal" evidence="10">
    <location>
        <begin position="221"/>
        <end position="379"/>
    </location>
</feature>
<dbReference type="GO" id="GO:0005634">
    <property type="term" value="C:nucleus"/>
    <property type="evidence" value="ECO:0007669"/>
    <property type="project" value="UniProtKB-SubCell"/>
</dbReference>
<proteinExistence type="inferred from homology"/>
<evidence type="ECO:0000256" key="8">
    <source>
        <dbReference type="ARBA" id="ARBA00023242"/>
    </source>
</evidence>
<evidence type="ECO:0000256" key="6">
    <source>
        <dbReference type="ARBA" id="ARBA00023159"/>
    </source>
</evidence>